<protein>
    <submittedName>
        <fullName evidence="2">Uncharacterized protein</fullName>
    </submittedName>
</protein>
<feature type="transmembrane region" description="Helical" evidence="1">
    <location>
        <begin position="59"/>
        <end position="78"/>
    </location>
</feature>
<evidence type="ECO:0000256" key="1">
    <source>
        <dbReference type="SAM" id="Phobius"/>
    </source>
</evidence>
<dbReference type="InParanoid" id="L7JX28"/>
<proteinExistence type="predicted"/>
<dbReference type="HOGENOM" id="CLU_2514227_0_0_1"/>
<dbReference type="EMBL" id="JH993888">
    <property type="protein sequence ID" value="ELQ76028.1"/>
    <property type="molecule type" value="Genomic_DNA"/>
</dbReference>
<gene>
    <name evidence="2" type="ORF">THOM_1026</name>
</gene>
<dbReference type="AlphaFoldDB" id="L7JX28"/>
<keyword evidence="1" id="KW-0812">Transmembrane</keyword>
<evidence type="ECO:0000313" key="3">
    <source>
        <dbReference type="Proteomes" id="UP000011185"/>
    </source>
</evidence>
<name>L7JX28_TRAHO</name>
<reference evidence="2 3" key="1">
    <citation type="journal article" date="2012" name="PLoS Pathog.">
        <title>The genome of the obligate intracellular parasite Trachipleistophora hominis: new insights into microsporidian genome dynamics and reductive evolution.</title>
        <authorList>
            <person name="Heinz E."/>
            <person name="Williams T.A."/>
            <person name="Nakjang S."/>
            <person name="Noel C.J."/>
            <person name="Swan D.C."/>
            <person name="Goldberg A.V."/>
            <person name="Harris S.R."/>
            <person name="Weinmaier T."/>
            <person name="Markert S."/>
            <person name="Becher D."/>
            <person name="Bernhardt J."/>
            <person name="Dagan T."/>
            <person name="Hacker C."/>
            <person name="Lucocq J.M."/>
            <person name="Schweder T."/>
            <person name="Rattei T."/>
            <person name="Hall N."/>
            <person name="Hirt R.P."/>
            <person name="Embley T.M."/>
        </authorList>
    </citation>
    <scope>NUCLEOTIDE SEQUENCE [LARGE SCALE GENOMIC DNA]</scope>
</reference>
<dbReference type="VEuPathDB" id="MicrosporidiaDB:THOM_1026"/>
<organism evidence="2 3">
    <name type="scientific">Trachipleistophora hominis</name>
    <name type="common">Microsporidian parasite</name>
    <dbReference type="NCBI Taxonomy" id="72359"/>
    <lineage>
        <taxon>Eukaryota</taxon>
        <taxon>Fungi</taxon>
        <taxon>Fungi incertae sedis</taxon>
        <taxon>Microsporidia</taxon>
        <taxon>Pleistophoridae</taxon>
        <taxon>Trachipleistophora</taxon>
    </lineage>
</organism>
<accession>L7JX28</accession>
<evidence type="ECO:0000313" key="2">
    <source>
        <dbReference type="EMBL" id="ELQ76028.1"/>
    </source>
</evidence>
<keyword evidence="3" id="KW-1185">Reference proteome</keyword>
<keyword evidence="1" id="KW-1133">Transmembrane helix</keyword>
<keyword evidence="1" id="KW-0472">Membrane</keyword>
<dbReference type="Proteomes" id="UP000011185">
    <property type="component" value="Unassembled WGS sequence"/>
</dbReference>
<sequence>MTGKENKENEILIDTSLIMLKKIELDLKRMRQNANDGTDNAVDLYLSDSKKTKKGRFGGIKFIVLLTIILITVSVLYVCHKLGRI</sequence>